<keyword evidence="1" id="KW-0812">Transmembrane</keyword>
<sequence length="186" mass="20223">AMEAVFLLRLILGLQLTIGGICICLNELRACRIPEFGSSGCSLHFELQRDRMVFCEALQSAYRNGCFCTGTPTQEWSIVATTLCTFDFISSSCFTPVPALATTTGHSSKRTARKIISINGSQSSTIQKQMAAAMKEKQISTFTVTAMQTVGAVGGMFLLSCVIICPCFRVKKKETERPVLAHAPHS</sequence>
<feature type="non-terminal residue" evidence="3">
    <location>
        <position position="186"/>
    </location>
</feature>
<gene>
    <name evidence="3" type="ORF">KI387_016770</name>
</gene>
<feature type="non-terminal residue" evidence="3">
    <location>
        <position position="1"/>
    </location>
</feature>
<keyword evidence="1" id="KW-1133">Transmembrane helix</keyword>
<dbReference type="Proteomes" id="UP000824469">
    <property type="component" value="Unassembled WGS sequence"/>
</dbReference>
<keyword evidence="4" id="KW-1185">Reference proteome</keyword>
<evidence type="ECO:0000313" key="3">
    <source>
        <dbReference type="EMBL" id="KAH9322131.1"/>
    </source>
</evidence>
<dbReference type="AlphaFoldDB" id="A0AA38LFN9"/>
<reference evidence="3 4" key="1">
    <citation type="journal article" date="2021" name="Nat. Plants">
        <title>The Taxus genome provides insights into paclitaxel biosynthesis.</title>
        <authorList>
            <person name="Xiong X."/>
            <person name="Gou J."/>
            <person name="Liao Q."/>
            <person name="Li Y."/>
            <person name="Zhou Q."/>
            <person name="Bi G."/>
            <person name="Li C."/>
            <person name="Du R."/>
            <person name="Wang X."/>
            <person name="Sun T."/>
            <person name="Guo L."/>
            <person name="Liang H."/>
            <person name="Lu P."/>
            <person name="Wu Y."/>
            <person name="Zhang Z."/>
            <person name="Ro D.K."/>
            <person name="Shang Y."/>
            <person name="Huang S."/>
            <person name="Yan J."/>
        </authorList>
    </citation>
    <scope>NUCLEOTIDE SEQUENCE [LARGE SCALE GENOMIC DNA]</scope>
    <source>
        <strain evidence="3">Ta-2019</strain>
    </source>
</reference>
<proteinExistence type="predicted"/>
<keyword evidence="2" id="KW-0732">Signal</keyword>
<evidence type="ECO:0000313" key="4">
    <source>
        <dbReference type="Proteomes" id="UP000824469"/>
    </source>
</evidence>
<dbReference type="EMBL" id="JAHRHJ020000003">
    <property type="protein sequence ID" value="KAH9322131.1"/>
    <property type="molecule type" value="Genomic_DNA"/>
</dbReference>
<feature type="transmembrane region" description="Helical" evidence="1">
    <location>
        <begin position="146"/>
        <end position="168"/>
    </location>
</feature>
<feature type="signal peptide" evidence="2">
    <location>
        <begin position="1"/>
        <end position="19"/>
    </location>
</feature>
<evidence type="ECO:0000256" key="2">
    <source>
        <dbReference type="SAM" id="SignalP"/>
    </source>
</evidence>
<name>A0AA38LFN9_TAXCH</name>
<organism evidence="3 4">
    <name type="scientific">Taxus chinensis</name>
    <name type="common">Chinese yew</name>
    <name type="synonym">Taxus wallichiana var. chinensis</name>
    <dbReference type="NCBI Taxonomy" id="29808"/>
    <lineage>
        <taxon>Eukaryota</taxon>
        <taxon>Viridiplantae</taxon>
        <taxon>Streptophyta</taxon>
        <taxon>Embryophyta</taxon>
        <taxon>Tracheophyta</taxon>
        <taxon>Spermatophyta</taxon>
        <taxon>Pinopsida</taxon>
        <taxon>Pinidae</taxon>
        <taxon>Conifers II</taxon>
        <taxon>Cupressales</taxon>
        <taxon>Taxaceae</taxon>
        <taxon>Taxus</taxon>
    </lineage>
</organism>
<protein>
    <submittedName>
        <fullName evidence="3">Uncharacterized protein</fullName>
    </submittedName>
</protein>
<accession>A0AA38LFN9</accession>
<feature type="chain" id="PRO_5041431276" evidence="2">
    <location>
        <begin position="20"/>
        <end position="186"/>
    </location>
</feature>
<keyword evidence="1" id="KW-0472">Membrane</keyword>
<evidence type="ECO:0000256" key="1">
    <source>
        <dbReference type="SAM" id="Phobius"/>
    </source>
</evidence>
<comment type="caution">
    <text evidence="3">The sequence shown here is derived from an EMBL/GenBank/DDBJ whole genome shotgun (WGS) entry which is preliminary data.</text>
</comment>